<keyword evidence="5 6" id="KW-0233">DNA recombination</keyword>
<dbReference type="AlphaFoldDB" id="A0A6N4TGQ9"/>
<evidence type="ECO:0000256" key="5">
    <source>
        <dbReference type="ARBA" id="ARBA00023172"/>
    </source>
</evidence>
<proteinExistence type="inferred from homology"/>
<keyword evidence="3 6" id="KW-0815">Transposition</keyword>
<evidence type="ECO:0000256" key="6">
    <source>
        <dbReference type="RuleBase" id="RU365089"/>
    </source>
</evidence>
<accession>A0A6N4TGQ9</accession>
<evidence type="ECO:0000313" key="7">
    <source>
        <dbReference type="EMBL" id="BBK21973.1"/>
    </source>
</evidence>
<dbReference type="Pfam" id="PF00872">
    <property type="entry name" value="Transposase_mut"/>
    <property type="match status" value="1"/>
</dbReference>
<dbReference type="NCBIfam" id="NF033543">
    <property type="entry name" value="transpos_IS256"/>
    <property type="match status" value="1"/>
</dbReference>
<reference evidence="8" key="1">
    <citation type="submission" date="2019-05" db="EMBL/GenBank/DDBJ databases">
        <title>Complete genome sequencing of Absiella argi strain JCM 30884.</title>
        <authorList>
            <person name="Sakamoto M."/>
            <person name="Murakami T."/>
            <person name="Mori H."/>
        </authorList>
    </citation>
    <scope>NUCLEOTIDE SEQUENCE [LARGE SCALE GENOMIC DNA]</scope>
    <source>
        <strain evidence="8">JCM 30884</strain>
    </source>
</reference>
<name>A0A6N4TGQ9_9FIRM</name>
<dbReference type="RefSeq" id="WP_163051598.1">
    <property type="nucleotide sequence ID" value="NZ_AP019695.1"/>
</dbReference>
<dbReference type="PROSITE" id="PS01007">
    <property type="entry name" value="TRANSPOSASE_MUTATOR"/>
    <property type="match status" value="1"/>
</dbReference>
<dbReference type="KEGG" id="aarg:Aargi30884_08760"/>
<dbReference type="GO" id="GO:0003677">
    <property type="term" value="F:DNA binding"/>
    <property type="evidence" value="ECO:0007669"/>
    <property type="project" value="UniProtKB-UniRule"/>
</dbReference>
<evidence type="ECO:0000256" key="1">
    <source>
        <dbReference type="ARBA" id="ARBA00002190"/>
    </source>
</evidence>
<dbReference type="GO" id="GO:0006313">
    <property type="term" value="P:DNA transposition"/>
    <property type="evidence" value="ECO:0007669"/>
    <property type="project" value="UniProtKB-UniRule"/>
</dbReference>
<dbReference type="GO" id="GO:0004803">
    <property type="term" value="F:transposase activity"/>
    <property type="evidence" value="ECO:0007669"/>
    <property type="project" value="UniProtKB-UniRule"/>
</dbReference>
<keyword evidence="8" id="KW-1185">Reference proteome</keyword>
<dbReference type="EMBL" id="AP019695">
    <property type="protein sequence ID" value="BBK21973.1"/>
    <property type="molecule type" value="Genomic_DNA"/>
</dbReference>
<evidence type="ECO:0000256" key="3">
    <source>
        <dbReference type="ARBA" id="ARBA00022578"/>
    </source>
</evidence>
<evidence type="ECO:0000313" key="8">
    <source>
        <dbReference type="Proteomes" id="UP000464754"/>
    </source>
</evidence>
<evidence type="ECO:0000256" key="4">
    <source>
        <dbReference type="ARBA" id="ARBA00023125"/>
    </source>
</evidence>
<keyword evidence="6" id="KW-0814">Transposable element</keyword>
<evidence type="ECO:0000256" key="2">
    <source>
        <dbReference type="ARBA" id="ARBA00010961"/>
    </source>
</evidence>
<keyword evidence="4 6" id="KW-0238">DNA-binding</keyword>
<dbReference type="PANTHER" id="PTHR33217:SF8">
    <property type="entry name" value="MUTATOR FAMILY TRANSPOSASE"/>
    <property type="match status" value="1"/>
</dbReference>
<organism evidence="7 8">
    <name type="scientific">Amedibacterium intestinale</name>
    <dbReference type="NCBI Taxonomy" id="2583452"/>
    <lineage>
        <taxon>Bacteria</taxon>
        <taxon>Bacillati</taxon>
        <taxon>Bacillota</taxon>
        <taxon>Erysipelotrichia</taxon>
        <taxon>Erysipelotrichales</taxon>
        <taxon>Erysipelotrichaceae</taxon>
        <taxon>Amedibacterium</taxon>
    </lineage>
</organism>
<sequence>MNTSFISTKQIRDLVNEQKFTSTQDIMNCMKGMFADVLEQTLQAEMDQHLGYNHAERRNDEGEKNYRNGSVKRTMKTQLGEVEINVPRDRNGEFEPQIISKYQRNTDGIEDRILSLYAAGMSTRDIKEQIKGLYDVEISEGLVSKISERILPEVTQWQNRPLEAYYPFVFMDAIHYKIREDHQIVTKAAYVILGINNEGIKEVLGLWVGASESAKYWMGVLNELKSRGVQNVSLFCVDGLAGFREAITAVYPKARIQCCIIHQIRNSTRFVSYKHIKEFMKDLKMVYQANTEEQAIGQLGIFKEKWGKYYPMAVHSWEDNWDILSTYFDYPVEIRKIIYTTNAIEGLNRQFRKVTKTKNVFPNDDSLRKMLYLAIQNLSSRWTQRCRNWDIIQNQLMIMDGIQA</sequence>
<comment type="similarity">
    <text evidence="2 6">Belongs to the transposase mutator family.</text>
</comment>
<protein>
    <recommendedName>
        <fullName evidence="6">Mutator family transposase</fullName>
    </recommendedName>
</protein>
<dbReference type="PANTHER" id="PTHR33217">
    <property type="entry name" value="TRANSPOSASE FOR INSERTION SEQUENCE ELEMENT IS1081"/>
    <property type="match status" value="1"/>
</dbReference>
<dbReference type="InterPro" id="IPR001207">
    <property type="entry name" value="Transposase_mutator"/>
</dbReference>
<dbReference type="Proteomes" id="UP000464754">
    <property type="component" value="Chromosome"/>
</dbReference>
<gene>
    <name evidence="7" type="ORF">Aargi30884_08760</name>
</gene>
<comment type="function">
    <text evidence="1 6">Required for the transposition of the insertion element.</text>
</comment>